<dbReference type="InterPro" id="IPR036779">
    <property type="entry name" value="LysM_dom_sf"/>
</dbReference>
<dbReference type="InterPro" id="IPR018392">
    <property type="entry name" value="LysM"/>
</dbReference>
<organism evidence="2">
    <name type="scientific">Streptomyces sp. R44</name>
    <dbReference type="NCBI Taxonomy" id="3238633"/>
    <lineage>
        <taxon>Bacteria</taxon>
        <taxon>Bacillati</taxon>
        <taxon>Actinomycetota</taxon>
        <taxon>Actinomycetes</taxon>
        <taxon>Kitasatosporales</taxon>
        <taxon>Streptomycetaceae</taxon>
        <taxon>Streptomyces</taxon>
    </lineage>
</organism>
<sequence length="1094" mass="114882">MNSHGGPGDIVGGASDCGCGGCGPHSGPPTPADVYNPPGLSALRYRAGTHGQFMASMRERIASRPALAALRTREPDDPAIALLDCWAVVADILTFYTERHAQEGFVATAGEQESLVLLGRLVGHRPRPALGAGGHLAYTLDPGARSTVPAGTQARSVPSPGQLPQTFETAEDLDADAQWNTLAVRLTAPPPLSPYSSRDGGPEPVTFTGAALNLRAGDRILVLFAAGQTPQVRTVADVTPDFTLGRTTVTFLREAPPDLPARAHSALSSAERAAPRRAAVEPLRAALEEARDLLTPETDPDDLYEALAQADRLVAEGIAFLPEVRDGVLARWADREVARAVRAVRAALVAVAADRRRSLPDIEYLRELARSLVCPASHEDRSAGDEECDRATALVATAAVLPALRRTPARLPASGREVGTSLGALWDPRSDAVPGLLAAADPRLAGSIHRAWATQRIAAPRQTSGIQVLRIKGRPLAGPRTGDGSETENIYLEGAHDGVLPGMHVVTEQARDDGSSPQVFVVEVVTTAQVRLPVPTPEDAPPITVPVTRITVDGAWYEDHDGRVPYESITVRTGGDPLVLAEQPVTEDVAGSRIELAQVHAGLRPGRRLIVSGERTDIPGTTGVTAAEPVMLAAVRQSLGADGPGESVRTTLLLAAPLAYTYRRDTVVIHGNVVPATQGETRTEVLGSGDAARARQSFPLRQVSASAPLTHLPAATADGAEPALTVRVDQVRWHLSEDLSLLGPQDHGHRLTERPGTASVAFGDGIHGSRLPTGLENVTATYRTGAGAGGNLPAGRITQLAGRPPGVNAVTNPLPSTGGTDADGPEDIRAGVPLRCRALDRLVSVQDYADFARARPGIGRATAARLFDGRRELVHLTVAGVDDAPIDVSDPLLSGLTTALAAYGDPHLPVTVDVRERVVLVLSAGLRVLPDHTFDTVETAVRAALLRTLGFAARDLARPAHLSEVLATAQAVPGVDHLDVDVFAGIPATGDPLALVRLPASLREAADAVDARPARALRTFHTVGQDATGSDDTLTSIALAHGLSVAELVALNPTLRAVGLRQGRRLTVFSGIRPAQLAVFAPDLPETLILRRIP</sequence>
<proteinExistence type="predicted"/>
<dbReference type="InterPro" id="IPR006949">
    <property type="entry name" value="Barrel_Baseplate_J-like"/>
</dbReference>
<accession>A0AB39T8T5</accession>
<evidence type="ECO:0000313" key="2">
    <source>
        <dbReference type="EMBL" id="XDQ75880.1"/>
    </source>
</evidence>
<dbReference type="AlphaFoldDB" id="A0AB39T8T5"/>
<evidence type="ECO:0000259" key="1">
    <source>
        <dbReference type="PROSITE" id="PS51782"/>
    </source>
</evidence>
<dbReference type="Gene3D" id="3.10.350.10">
    <property type="entry name" value="LysM domain"/>
    <property type="match status" value="1"/>
</dbReference>
<dbReference type="Pfam" id="PF01476">
    <property type="entry name" value="LysM"/>
    <property type="match status" value="1"/>
</dbReference>
<dbReference type="NCBIfam" id="TIGR02243">
    <property type="entry name" value="putative baseplate assembly protein"/>
    <property type="match status" value="1"/>
</dbReference>
<dbReference type="PROSITE" id="PS51782">
    <property type="entry name" value="LYSM"/>
    <property type="match status" value="1"/>
</dbReference>
<dbReference type="Pfam" id="PF04865">
    <property type="entry name" value="Baseplate_J"/>
    <property type="match status" value="1"/>
</dbReference>
<reference evidence="2" key="1">
    <citation type="submission" date="2024-07" db="EMBL/GenBank/DDBJ databases">
        <authorList>
            <person name="Yu S.T."/>
        </authorList>
    </citation>
    <scope>NUCLEOTIDE SEQUENCE</scope>
    <source>
        <strain evidence="2">R44</strain>
    </source>
</reference>
<dbReference type="CDD" id="cd00118">
    <property type="entry name" value="LysM"/>
    <property type="match status" value="1"/>
</dbReference>
<dbReference type="RefSeq" id="WP_369148416.1">
    <property type="nucleotide sequence ID" value="NZ_CP163444.1"/>
</dbReference>
<dbReference type="InterPro" id="IPR011749">
    <property type="entry name" value="CHP02243"/>
</dbReference>
<feature type="domain" description="LysM" evidence="1">
    <location>
        <begin position="1019"/>
        <end position="1068"/>
    </location>
</feature>
<name>A0AB39T8T5_9ACTN</name>
<gene>
    <name evidence="2" type="ORF">AB5J54_37525</name>
</gene>
<protein>
    <submittedName>
        <fullName evidence="2">Baseplate assembly protein</fullName>
    </submittedName>
</protein>
<dbReference type="EMBL" id="CP163444">
    <property type="protein sequence ID" value="XDQ75880.1"/>
    <property type="molecule type" value="Genomic_DNA"/>
</dbReference>